<evidence type="ECO:0000313" key="2">
    <source>
        <dbReference type="EMBL" id="TNN54545.1"/>
    </source>
</evidence>
<evidence type="ECO:0000256" key="1">
    <source>
        <dbReference type="SAM" id="Phobius"/>
    </source>
</evidence>
<organism evidence="2 3">
    <name type="scientific">Liparis tanakae</name>
    <name type="common">Tanaka's snailfish</name>
    <dbReference type="NCBI Taxonomy" id="230148"/>
    <lineage>
        <taxon>Eukaryota</taxon>
        <taxon>Metazoa</taxon>
        <taxon>Chordata</taxon>
        <taxon>Craniata</taxon>
        <taxon>Vertebrata</taxon>
        <taxon>Euteleostomi</taxon>
        <taxon>Actinopterygii</taxon>
        <taxon>Neopterygii</taxon>
        <taxon>Teleostei</taxon>
        <taxon>Neoteleostei</taxon>
        <taxon>Acanthomorphata</taxon>
        <taxon>Eupercaria</taxon>
        <taxon>Perciformes</taxon>
        <taxon>Cottioidei</taxon>
        <taxon>Cottales</taxon>
        <taxon>Liparidae</taxon>
        <taxon>Liparis</taxon>
    </lineage>
</organism>
<name>A0A4Z2GMV5_9TELE</name>
<dbReference type="AlphaFoldDB" id="A0A4Z2GMV5"/>
<sequence>MGWVVEIEVLEESGRRTDSVGDVHWGPYLMGVVGRARSELGVEEAEVVVGHMEYSKGVHDGWKRRKETGQEADLAHPGFGTKQNLSGPEYSLPKFGVTRGGLRYSRFVAVEAGAPAGKSLPPVGGVPGKVLPVGVGVRMGEVRGVGGGVARGWRVVNRRKLLLLHRGLVLWLVRVVVAGVTGVSPAPLATGCCTTLPAGGAVVVRVGGGLGLRLGLLLGGSLWQQRRRSRLSLVQEFRAGFVPQAPRASVQVEEEEEGGEWGWCAGACPFAPHSPPAAAHCAWASANPAKEQDMDRMAKHYMLK</sequence>
<gene>
    <name evidence="2" type="ORF">EYF80_035248</name>
</gene>
<evidence type="ECO:0000313" key="3">
    <source>
        <dbReference type="Proteomes" id="UP000314294"/>
    </source>
</evidence>
<proteinExistence type="predicted"/>
<accession>A0A4Z2GMV5</accession>
<keyword evidence="1" id="KW-1133">Transmembrane helix</keyword>
<keyword evidence="1" id="KW-0812">Transmembrane</keyword>
<feature type="transmembrane region" description="Helical" evidence="1">
    <location>
        <begin position="202"/>
        <end position="223"/>
    </location>
</feature>
<protein>
    <submittedName>
        <fullName evidence="2">Uncharacterized protein</fullName>
    </submittedName>
</protein>
<keyword evidence="3" id="KW-1185">Reference proteome</keyword>
<comment type="caution">
    <text evidence="2">The sequence shown here is derived from an EMBL/GenBank/DDBJ whole genome shotgun (WGS) entry which is preliminary data.</text>
</comment>
<keyword evidence="1" id="KW-0472">Membrane</keyword>
<feature type="transmembrane region" description="Helical" evidence="1">
    <location>
        <begin position="168"/>
        <end position="190"/>
    </location>
</feature>
<reference evidence="2 3" key="1">
    <citation type="submission" date="2019-03" db="EMBL/GenBank/DDBJ databases">
        <title>First draft genome of Liparis tanakae, snailfish: a comprehensive survey of snailfish specific genes.</title>
        <authorList>
            <person name="Kim W."/>
            <person name="Song I."/>
            <person name="Jeong J.-H."/>
            <person name="Kim D."/>
            <person name="Kim S."/>
            <person name="Ryu S."/>
            <person name="Song J.Y."/>
            <person name="Lee S.K."/>
        </authorList>
    </citation>
    <scope>NUCLEOTIDE SEQUENCE [LARGE SCALE GENOMIC DNA]</scope>
    <source>
        <tissue evidence="2">Muscle</tissue>
    </source>
</reference>
<dbReference type="Proteomes" id="UP000314294">
    <property type="component" value="Unassembled WGS sequence"/>
</dbReference>
<dbReference type="EMBL" id="SRLO01000481">
    <property type="protein sequence ID" value="TNN54545.1"/>
    <property type="molecule type" value="Genomic_DNA"/>
</dbReference>